<sequence>MTRFAKLFFWFLALVLVAWQLPWAVNYLLLEPRNTPFTLYSEVLDDFVMIRHTSDKEVEYRDRAGHTYTRRAFDSLLPLFYARQLTADGRFPDSVAGRPVTLREAQTASFIFRSAPKDLNRPSSGLYFLLESMSGRVDLAMPSDAFRLTDRGIEFIDMAANRIDTDKSGCFTRMLLRKGCRFPIRELSGNPSARKEYDEGYLLLDADGRLFHLKMVQGRPYVRAVELPEGLRLRHLFLTEFRSRRTLAFLTDELHHLHVLTMPGYVLRRVEGVTFDPEREPMTIVGTLLNWTVCVDGASAERYYAVSADDFSLLDTLSYPLAERRIPGLSFTSSSDRYVKPRFR</sequence>
<comment type="caution">
    <text evidence="1">The sequence shown here is derived from an EMBL/GenBank/DDBJ whole genome shotgun (WGS) entry which is preliminary data.</text>
</comment>
<evidence type="ECO:0000313" key="2">
    <source>
        <dbReference type="Proteomes" id="UP000886844"/>
    </source>
</evidence>
<gene>
    <name evidence="1" type="ORF">H9828_04520</name>
</gene>
<organism evidence="1 2">
    <name type="scientific">Candidatus Alistipes intestinigallinarum</name>
    <dbReference type="NCBI Taxonomy" id="2838440"/>
    <lineage>
        <taxon>Bacteria</taxon>
        <taxon>Pseudomonadati</taxon>
        <taxon>Bacteroidota</taxon>
        <taxon>Bacteroidia</taxon>
        <taxon>Bacteroidales</taxon>
        <taxon>Rikenellaceae</taxon>
        <taxon>Alistipes</taxon>
    </lineage>
</organism>
<evidence type="ECO:0000313" key="1">
    <source>
        <dbReference type="EMBL" id="HIY68662.1"/>
    </source>
</evidence>
<dbReference type="Pfam" id="PF16149">
    <property type="entry name" value="DUF4857"/>
    <property type="match status" value="1"/>
</dbReference>
<reference evidence="1" key="2">
    <citation type="submission" date="2021-04" db="EMBL/GenBank/DDBJ databases">
        <authorList>
            <person name="Gilroy R."/>
        </authorList>
    </citation>
    <scope>NUCLEOTIDE SEQUENCE</scope>
    <source>
        <strain evidence="1">5134</strain>
    </source>
</reference>
<proteinExistence type="predicted"/>
<protein>
    <submittedName>
        <fullName evidence="1">DUF4857 domain-containing protein</fullName>
    </submittedName>
</protein>
<name>A0A9D1YZK3_9BACT</name>
<dbReference type="EMBL" id="DXDA01000036">
    <property type="protein sequence ID" value="HIY68662.1"/>
    <property type="molecule type" value="Genomic_DNA"/>
</dbReference>
<dbReference type="InterPro" id="IPR032333">
    <property type="entry name" value="DUF4857"/>
</dbReference>
<reference evidence="1" key="1">
    <citation type="journal article" date="2021" name="PeerJ">
        <title>Extensive microbial diversity within the chicken gut microbiome revealed by metagenomics and culture.</title>
        <authorList>
            <person name="Gilroy R."/>
            <person name="Ravi A."/>
            <person name="Getino M."/>
            <person name="Pursley I."/>
            <person name="Horton D.L."/>
            <person name="Alikhan N.F."/>
            <person name="Baker D."/>
            <person name="Gharbi K."/>
            <person name="Hall N."/>
            <person name="Watson M."/>
            <person name="Adriaenssens E.M."/>
            <person name="Foster-Nyarko E."/>
            <person name="Jarju S."/>
            <person name="Secka A."/>
            <person name="Antonio M."/>
            <person name="Oren A."/>
            <person name="Chaudhuri R.R."/>
            <person name="La Ragione R."/>
            <person name="Hildebrand F."/>
            <person name="Pallen M.J."/>
        </authorList>
    </citation>
    <scope>NUCLEOTIDE SEQUENCE</scope>
    <source>
        <strain evidence="1">5134</strain>
    </source>
</reference>
<dbReference type="Proteomes" id="UP000886844">
    <property type="component" value="Unassembled WGS sequence"/>
</dbReference>
<accession>A0A9D1YZK3</accession>
<dbReference type="AlphaFoldDB" id="A0A9D1YZK3"/>